<accession>A0AAI9TAI5</accession>
<reference evidence="1" key="2">
    <citation type="journal article" date="2016" name="Fungal Biol.">
        <title>Ochratoxin A production by Penicillium thymicola.</title>
        <authorList>
            <person name="Nguyen H.D.T."/>
            <person name="McMullin D.R."/>
            <person name="Ponomareva E."/>
            <person name="Riley R."/>
            <person name="Pomraning K.R."/>
            <person name="Baker S.E."/>
            <person name="Seifert K.A."/>
        </authorList>
    </citation>
    <scope>NUCLEOTIDE SEQUENCE</scope>
    <source>
        <strain evidence="1">DAOM 180753</strain>
    </source>
</reference>
<name>A0AAI9TAI5_PENTH</name>
<dbReference type="Proteomes" id="UP001227192">
    <property type="component" value="Unassembled WGS sequence"/>
</dbReference>
<proteinExistence type="predicted"/>
<evidence type="ECO:0000313" key="2">
    <source>
        <dbReference type="Proteomes" id="UP001227192"/>
    </source>
</evidence>
<dbReference type="EMBL" id="LACB01000403">
    <property type="protein sequence ID" value="KAJ9483721.1"/>
    <property type="molecule type" value="Genomic_DNA"/>
</dbReference>
<sequence>MVMMENSGDLGLSATCIKKIPGKSCCLPQPRSNTFGFKEKKKKKKRKEKKRKERNLIPFGYGRSAQTWFILT</sequence>
<evidence type="ECO:0000313" key="1">
    <source>
        <dbReference type="EMBL" id="KAJ9483721.1"/>
    </source>
</evidence>
<comment type="caution">
    <text evidence="1">The sequence shown here is derived from an EMBL/GenBank/DDBJ whole genome shotgun (WGS) entry which is preliminary data.</text>
</comment>
<organism evidence="1 2">
    <name type="scientific">Penicillium thymicola</name>
    <dbReference type="NCBI Taxonomy" id="293382"/>
    <lineage>
        <taxon>Eukaryota</taxon>
        <taxon>Fungi</taxon>
        <taxon>Dikarya</taxon>
        <taxon>Ascomycota</taxon>
        <taxon>Pezizomycotina</taxon>
        <taxon>Eurotiomycetes</taxon>
        <taxon>Eurotiomycetidae</taxon>
        <taxon>Eurotiales</taxon>
        <taxon>Aspergillaceae</taxon>
        <taxon>Penicillium</taxon>
    </lineage>
</organism>
<keyword evidence="2" id="KW-1185">Reference proteome</keyword>
<protein>
    <submittedName>
        <fullName evidence="1">Uncharacterized protein</fullName>
    </submittedName>
</protein>
<gene>
    <name evidence="1" type="ORF">VN97_g9668</name>
</gene>
<dbReference type="AlphaFoldDB" id="A0AAI9TAI5"/>
<reference evidence="1" key="1">
    <citation type="submission" date="2015-06" db="EMBL/GenBank/DDBJ databases">
        <authorList>
            <person name="Nguyen H."/>
        </authorList>
    </citation>
    <scope>NUCLEOTIDE SEQUENCE</scope>
    <source>
        <strain evidence="1">DAOM 180753</strain>
    </source>
</reference>